<feature type="compositionally biased region" description="Basic and acidic residues" evidence="1">
    <location>
        <begin position="9"/>
        <end position="33"/>
    </location>
</feature>
<keyword evidence="4" id="KW-1185">Reference proteome</keyword>
<dbReference type="AlphaFoldDB" id="A0A2S0KBK0"/>
<gene>
    <name evidence="3" type="ORF">C6V83_00795</name>
</gene>
<accession>A0A2S0KBK0</accession>
<dbReference type="Pfam" id="PF09995">
    <property type="entry name" value="MPAB_Lcp_cat"/>
    <property type="match status" value="1"/>
</dbReference>
<dbReference type="KEGG" id="git:C6V83_00795"/>
<dbReference type="EMBL" id="CP027433">
    <property type="protein sequence ID" value="AVL99039.1"/>
    <property type="molecule type" value="Genomic_DNA"/>
</dbReference>
<dbReference type="RefSeq" id="WP_105940788.1">
    <property type="nucleotide sequence ID" value="NZ_CP027433.1"/>
</dbReference>
<reference evidence="3 4" key="1">
    <citation type="submission" date="2018-03" db="EMBL/GenBank/DDBJ databases">
        <title>Characteristics and genome of n-alkane degrading marine bacteria Gordonia iterans isolated from crude oil contaminated in Tae-an, South Korea.</title>
        <authorList>
            <person name="Lee S.-S."/>
            <person name="Kim H."/>
        </authorList>
    </citation>
    <scope>NUCLEOTIDE SEQUENCE [LARGE SCALE GENOMIC DNA]</scope>
    <source>
        <strain evidence="3 4">Co17</strain>
    </source>
</reference>
<dbReference type="GO" id="GO:0016491">
    <property type="term" value="F:oxidoreductase activity"/>
    <property type="evidence" value="ECO:0007669"/>
    <property type="project" value="InterPro"/>
</dbReference>
<evidence type="ECO:0000313" key="3">
    <source>
        <dbReference type="EMBL" id="AVL99039.1"/>
    </source>
</evidence>
<evidence type="ECO:0000259" key="2">
    <source>
        <dbReference type="Pfam" id="PF09995"/>
    </source>
</evidence>
<evidence type="ECO:0000313" key="4">
    <source>
        <dbReference type="Proteomes" id="UP000239814"/>
    </source>
</evidence>
<dbReference type="PANTHER" id="PTHR36151:SF3">
    <property type="entry name" value="ER-BOUND OXYGENASE MPAB_MPAB'_RUBBER OXYGENASE CATALYTIC DOMAIN-CONTAINING PROTEIN"/>
    <property type="match status" value="1"/>
</dbReference>
<organism evidence="3 4">
    <name type="scientific">Gordonia iterans</name>
    <dbReference type="NCBI Taxonomy" id="1004901"/>
    <lineage>
        <taxon>Bacteria</taxon>
        <taxon>Bacillati</taxon>
        <taxon>Actinomycetota</taxon>
        <taxon>Actinomycetes</taxon>
        <taxon>Mycobacteriales</taxon>
        <taxon>Gordoniaceae</taxon>
        <taxon>Gordonia</taxon>
    </lineage>
</organism>
<protein>
    <recommendedName>
        <fullName evidence="2">ER-bound oxygenase mpaB/mpaB'/Rubber oxygenase catalytic domain-containing protein</fullName>
    </recommendedName>
</protein>
<dbReference type="InterPro" id="IPR018713">
    <property type="entry name" value="MPAB/Lcp_cat_dom"/>
</dbReference>
<proteinExistence type="predicted"/>
<evidence type="ECO:0000256" key="1">
    <source>
        <dbReference type="SAM" id="MobiDB-lite"/>
    </source>
</evidence>
<feature type="region of interest" description="Disordered" evidence="1">
    <location>
        <begin position="1"/>
        <end position="33"/>
    </location>
</feature>
<sequence length="296" mass="33935">MTAETVSPDDARRIARDAESMPRSRRDELDHAPTLDTEPLGIALLAGPANVIMQLALPAVGYGVYESKVDSGNLFRHPVKRTRTTLTYLAVAAMGSPELRKAYRHAVNKSHAHVRSTENSPVKYNAFDPALQLWVAACLYKGWEDVQRIYGDPDAVTEEIYQQGSVMGTTLQMPREMWPDTRADFEEYWQRTVAELEIDDTIRSHLIKIMRLEFSYTPIQLIGGWWSETMTLGFLPPEFREKMRVEQSPAQRRFFDVHNAVARIALRFMPKPVKAFPFNLMLADLEWRRRTGRPLV</sequence>
<feature type="domain" description="ER-bound oxygenase mpaB/mpaB'/Rubber oxygenase catalytic" evidence="2">
    <location>
        <begin position="41"/>
        <end position="263"/>
    </location>
</feature>
<dbReference type="PANTHER" id="PTHR36151">
    <property type="entry name" value="BLR2777 PROTEIN"/>
    <property type="match status" value="1"/>
</dbReference>
<dbReference type="OrthoDB" id="3422701at2"/>
<name>A0A2S0KBK0_9ACTN</name>
<dbReference type="Proteomes" id="UP000239814">
    <property type="component" value="Chromosome"/>
</dbReference>